<dbReference type="RefSeq" id="WP_095309310.1">
    <property type="nucleotide sequence ID" value="NZ_JAMAWL010000009.1"/>
</dbReference>
<comment type="similarity">
    <text evidence="1">Belongs to the bacterial solute-binding protein 5 family.</text>
</comment>
<dbReference type="PROSITE" id="PS51257">
    <property type="entry name" value="PROKAR_LIPOPROTEIN"/>
    <property type="match status" value="1"/>
</dbReference>
<dbReference type="GO" id="GO:0042597">
    <property type="term" value="C:periplasmic space"/>
    <property type="evidence" value="ECO:0007669"/>
    <property type="project" value="UniProtKB-ARBA"/>
</dbReference>
<dbReference type="SUPFAM" id="SSF53850">
    <property type="entry name" value="Periplasmic binding protein-like II"/>
    <property type="match status" value="1"/>
</dbReference>
<dbReference type="Gene3D" id="3.10.105.10">
    <property type="entry name" value="Dipeptide-binding Protein, Domain 3"/>
    <property type="match status" value="1"/>
</dbReference>
<keyword evidence="4" id="KW-0175">Coiled coil</keyword>
<dbReference type="Pfam" id="PF00496">
    <property type="entry name" value="SBP_bac_5"/>
    <property type="match status" value="1"/>
</dbReference>
<feature type="signal peptide" evidence="5">
    <location>
        <begin position="1"/>
        <end position="26"/>
    </location>
</feature>
<dbReference type="Proteomes" id="UP000285456">
    <property type="component" value="Unassembled WGS sequence"/>
</dbReference>
<dbReference type="GO" id="GO:1904680">
    <property type="term" value="F:peptide transmembrane transporter activity"/>
    <property type="evidence" value="ECO:0007669"/>
    <property type="project" value="TreeGrafter"/>
</dbReference>
<dbReference type="InterPro" id="IPR030678">
    <property type="entry name" value="Peptide/Ni-bd"/>
</dbReference>
<proteinExistence type="inferred from homology"/>
<evidence type="ECO:0000256" key="3">
    <source>
        <dbReference type="ARBA" id="ARBA00022729"/>
    </source>
</evidence>
<dbReference type="CDD" id="cd08499">
    <property type="entry name" value="PBP2_Ylib_like"/>
    <property type="match status" value="1"/>
</dbReference>
<feature type="chain" id="PRO_5019473326" evidence="5">
    <location>
        <begin position="27"/>
        <end position="533"/>
    </location>
</feature>
<dbReference type="PANTHER" id="PTHR30290">
    <property type="entry name" value="PERIPLASMIC BINDING COMPONENT OF ABC TRANSPORTER"/>
    <property type="match status" value="1"/>
</dbReference>
<dbReference type="OrthoDB" id="9796817at2"/>
<dbReference type="InterPro" id="IPR000914">
    <property type="entry name" value="SBP_5_dom"/>
</dbReference>
<feature type="domain" description="Solute-binding protein family 5" evidence="6">
    <location>
        <begin position="88"/>
        <end position="449"/>
    </location>
</feature>
<evidence type="ECO:0000313" key="8">
    <source>
        <dbReference type="Proteomes" id="UP000285456"/>
    </source>
</evidence>
<evidence type="ECO:0000259" key="6">
    <source>
        <dbReference type="Pfam" id="PF00496"/>
    </source>
</evidence>
<comment type="caution">
    <text evidence="7">The sequence shown here is derived from an EMBL/GenBank/DDBJ whole genome shotgun (WGS) entry which is preliminary data.</text>
</comment>
<dbReference type="InterPro" id="IPR039424">
    <property type="entry name" value="SBP_5"/>
</dbReference>
<dbReference type="AlphaFoldDB" id="A0A417YMB5"/>
<evidence type="ECO:0000256" key="1">
    <source>
        <dbReference type="ARBA" id="ARBA00005695"/>
    </source>
</evidence>
<accession>A0A417YMB5</accession>
<reference evidence="7 8" key="1">
    <citation type="journal article" date="2007" name="Int. J. Syst. Evol. Microbiol.">
        <title>Oceanobacillus profundus sp. nov., isolated from a deep-sea sediment core.</title>
        <authorList>
            <person name="Kim Y.G."/>
            <person name="Choi D.H."/>
            <person name="Hyun S."/>
            <person name="Cho B.C."/>
        </authorList>
    </citation>
    <scope>NUCLEOTIDE SEQUENCE [LARGE SCALE GENOMIC DNA]</scope>
    <source>
        <strain evidence="7 8">DSM 18246</strain>
    </source>
</reference>
<dbReference type="GO" id="GO:0015833">
    <property type="term" value="P:peptide transport"/>
    <property type="evidence" value="ECO:0007669"/>
    <property type="project" value="TreeGrafter"/>
</dbReference>
<organism evidence="7 8">
    <name type="scientific">Oceanobacillus profundus</name>
    <dbReference type="NCBI Taxonomy" id="372463"/>
    <lineage>
        <taxon>Bacteria</taxon>
        <taxon>Bacillati</taxon>
        <taxon>Bacillota</taxon>
        <taxon>Bacilli</taxon>
        <taxon>Bacillales</taxon>
        <taxon>Bacillaceae</taxon>
        <taxon>Oceanobacillus</taxon>
    </lineage>
</organism>
<feature type="coiled-coil region" evidence="4">
    <location>
        <begin position="461"/>
        <end position="491"/>
    </location>
</feature>
<evidence type="ECO:0000256" key="5">
    <source>
        <dbReference type="SAM" id="SignalP"/>
    </source>
</evidence>
<name>A0A417YMB5_9BACI</name>
<gene>
    <name evidence="7" type="ORF">D1B32_05080</name>
</gene>
<keyword evidence="8" id="KW-1185">Reference proteome</keyword>
<dbReference type="PIRSF" id="PIRSF002741">
    <property type="entry name" value="MppA"/>
    <property type="match status" value="1"/>
</dbReference>
<dbReference type="PANTHER" id="PTHR30290:SF9">
    <property type="entry name" value="OLIGOPEPTIDE-BINDING PROTEIN APPA"/>
    <property type="match status" value="1"/>
</dbReference>
<dbReference type="GO" id="GO:0043190">
    <property type="term" value="C:ATP-binding cassette (ABC) transporter complex"/>
    <property type="evidence" value="ECO:0007669"/>
    <property type="project" value="InterPro"/>
</dbReference>
<protein>
    <submittedName>
        <fullName evidence="7">Glutathione ABC transporter substrate-binding protein</fullName>
    </submittedName>
</protein>
<dbReference type="Gene3D" id="3.90.76.10">
    <property type="entry name" value="Dipeptide-binding Protein, Domain 1"/>
    <property type="match status" value="1"/>
</dbReference>
<evidence type="ECO:0000313" key="7">
    <source>
        <dbReference type="EMBL" id="RHW34534.1"/>
    </source>
</evidence>
<evidence type="ECO:0000256" key="4">
    <source>
        <dbReference type="SAM" id="Coils"/>
    </source>
</evidence>
<sequence length="533" mass="58993">MFESLKKYSLSLISILFLAILLTACASEPEESSSSSNGGDETAGGKELVISTASDAISLDPAGANDVPSFDVQNNIFERLVSYDQNMELQPGLAESWEQIDETTWEFKLREDVTFHDGSEFNAEAVKANIERINDPEVAAPAAYLLDMINEVVVVDDYTVQFKTEFPYSGLPSNLSHSVSGMISPEQIREDYAAMGEGESVGSVINANPIGTGFLKFEEWQPGQLIRLVKNEDYWGEPAKIESVTFKVVPEDLTRIAELETGDTHISNPLSSSDVSQIESKENLSVLQQGSLALDYVGFNTSKEPFNDQLVRQAITMAIDKDQIINGIYEGYAQVAEGPLPPNVYGYDENVEGLSRDQGKAKELLAEAGYQDGFTTTLMTNDTRERMDIATNIQSQLAEIGITVEIEVLEWGAYIEKLDAGEQEMFILGWSNSTAHADNTFYPLFHSDNLGASGNTVFFENSELDTLIEEARQAQDEAEQLELYKQAEEMLVDLAPMAYLTHKDYLLGVRDEVKGLTMYPSKLLNLKEVSIEE</sequence>
<evidence type="ECO:0000256" key="2">
    <source>
        <dbReference type="ARBA" id="ARBA00022448"/>
    </source>
</evidence>
<dbReference type="Gene3D" id="3.40.190.10">
    <property type="entry name" value="Periplasmic binding protein-like II"/>
    <property type="match status" value="1"/>
</dbReference>
<dbReference type="EMBL" id="QWEH01000002">
    <property type="protein sequence ID" value="RHW34534.1"/>
    <property type="molecule type" value="Genomic_DNA"/>
</dbReference>
<keyword evidence="3 5" id="KW-0732">Signal</keyword>
<keyword evidence="2" id="KW-0813">Transport</keyword>